<dbReference type="Proteomes" id="UP000186601">
    <property type="component" value="Unassembled WGS sequence"/>
</dbReference>
<keyword evidence="3" id="KW-1185">Reference proteome</keyword>
<name>A0A2R6S629_9APHY</name>
<dbReference type="STRING" id="98765.A0A2R6S629"/>
<protein>
    <submittedName>
        <fullName evidence="2">Uncharacterized protein</fullName>
    </submittedName>
</protein>
<accession>A0A2R6S629</accession>
<gene>
    <name evidence="2" type="ORF">PHLCEN_2v431</name>
</gene>
<comment type="caution">
    <text evidence="2">The sequence shown here is derived from an EMBL/GenBank/DDBJ whole genome shotgun (WGS) entry which is preliminary data.</text>
</comment>
<organism evidence="2 3">
    <name type="scientific">Hermanssonia centrifuga</name>
    <dbReference type="NCBI Taxonomy" id="98765"/>
    <lineage>
        <taxon>Eukaryota</taxon>
        <taxon>Fungi</taxon>
        <taxon>Dikarya</taxon>
        <taxon>Basidiomycota</taxon>
        <taxon>Agaricomycotina</taxon>
        <taxon>Agaricomycetes</taxon>
        <taxon>Polyporales</taxon>
        <taxon>Meruliaceae</taxon>
        <taxon>Hermanssonia</taxon>
    </lineage>
</organism>
<evidence type="ECO:0000256" key="1">
    <source>
        <dbReference type="SAM" id="MobiDB-lite"/>
    </source>
</evidence>
<evidence type="ECO:0000313" key="3">
    <source>
        <dbReference type="Proteomes" id="UP000186601"/>
    </source>
</evidence>
<evidence type="ECO:0000313" key="2">
    <source>
        <dbReference type="EMBL" id="PSS37738.1"/>
    </source>
</evidence>
<dbReference type="AlphaFoldDB" id="A0A2R6S629"/>
<reference evidence="2 3" key="1">
    <citation type="submission" date="2018-02" db="EMBL/GenBank/DDBJ databases">
        <title>Genome sequence of the basidiomycete white-rot fungus Phlebia centrifuga.</title>
        <authorList>
            <person name="Granchi Z."/>
            <person name="Peng M."/>
            <person name="de Vries R.P."/>
            <person name="Hilden K."/>
            <person name="Makela M.R."/>
            <person name="Grigoriev I."/>
            <person name="Riley R."/>
        </authorList>
    </citation>
    <scope>NUCLEOTIDE SEQUENCE [LARGE SCALE GENOMIC DNA]</scope>
    <source>
        <strain evidence="2 3">FBCC195</strain>
    </source>
</reference>
<proteinExistence type="predicted"/>
<feature type="region of interest" description="Disordered" evidence="1">
    <location>
        <begin position="1"/>
        <end position="24"/>
    </location>
</feature>
<dbReference type="EMBL" id="MLYV02000032">
    <property type="protein sequence ID" value="PSS37738.1"/>
    <property type="molecule type" value="Genomic_DNA"/>
</dbReference>
<sequence length="49" mass="5981">MVTDHKQSFRMDENLSPEEREHMPIETLWRNEEARRVETRQAVFPDLPQ</sequence>